<organism evidence="6">
    <name type="scientific">Menopon gallinae</name>
    <name type="common">poultry shaft louse</name>
    <dbReference type="NCBI Taxonomy" id="328185"/>
    <lineage>
        <taxon>Eukaryota</taxon>
        <taxon>Metazoa</taxon>
        <taxon>Ecdysozoa</taxon>
        <taxon>Arthropoda</taxon>
        <taxon>Hexapoda</taxon>
        <taxon>Insecta</taxon>
        <taxon>Pterygota</taxon>
        <taxon>Neoptera</taxon>
        <taxon>Paraneoptera</taxon>
        <taxon>Psocodea</taxon>
        <taxon>Troctomorpha</taxon>
        <taxon>Phthiraptera</taxon>
        <taxon>Amblycera</taxon>
        <taxon>Menoponidae</taxon>
        <taxon>Menopon</taxon>
    </lineage>
</organism>
<feature type="region of interest" description="Disordered" evidence="2">
    <location>
        <begin position="1161"/>
        <end position="1192"/>
    </location>
</feature>
<feature type="compositionally biased region" description="Low complexity" evidence="2">
    <location>
        <begin position="1489"/>
        <end position="1512"/>
    </location>
</feature>
<dbReference type="InterPro" id="IPR029453">
    <property type="entry name" value="Rictor_IV"/>
</dbReference>
<dbReference type="EMBL" id="JARGDH010000002">
    <property type="protein sequence ID" value="KAL0277081.1"/>
    <property type="molecule type" value="Genomic_DNA"/>
</dbReference>
<dbReference type="PANTHER" id="PTHR13298">
    <property type="entry name" value="CYTOSOLIC REGULATOR PIANISSIMO"/>
    <property type="match status" value="1"/>
</dbReference>
<dbReference type="SMART" id="SM01308">
    <property type="entry name" value="RICTOR_N"/>
    <property type="match status" value="1"/>
</dbReference>
<comment type="caution">
    <text evidence="6">The sequence shown here is derived from an EMBL/GenBank/DDBJ whole genome shotgun (WGS) entry which is preliminary data.</text>
</comment>
<dbReference type="GO" id="GO:0031932">
    <property type="term" value="C:TORC2 complex"/>
    <property type="evidence" value="ECO:0007669"/>
    <property type="project" value="InterPro"/>
</dbReference>
<dbReference type="GO" id="GO:0051897">
    <property type="term" value="P:positive regulation of phosphatidylinositol 3-kinase/protein kinase B signal transduction"/>
    <property type="evidence" value="ECO:0007669"/>
    <property type="project" value="TreeGrafter"/>
</dbReference>
<feature type="domain" description="Rapamycin-insensitive companion of mTOR N-terminal" evidence="4">
    <location>
        <begin position="63"/>
        <end position="436"/>
    </location>
</feature>
<feature type="compositionally biased region" description="Basic and acidic residues" evidence="2">
    <location>
        <begin position="1250"/>
        <end position="1259"/>
    </location>
</feature>
<feature type="compositionally biased region" description="Basic residues" evidence="2">
    <location>
        <begin position="1239"/>
        <end position="1249"/>
    </location>
</feature>
<feature type="region of interest" description="Disordered" evidence="2">
    <location>
        <begin position="1067"/>
        <end position="1132"/>
    </location>
</feature>
<evidence type="ECO:0000259" key="4">
    <source>
        <dbReference type="SMART" id="SM01308"/>
    </source>
</evidence>
<dbReference type="Gene3D" id="1.25.10.10">
    <property type="entry name" value="Leucine-rich Repeat Variant"/>
    <property type="match status" value="1"/>
</dbReference>
<dbReference type="Pfam" id="PF14668">
    <property type="entry name" value="RICTOR_V"/>
    <property type="match status" value="1"/>
</dbReference>
<dbReference type="Pfam" id="PF14663">
    <property type="entry name" value="RasGEF_N_2"/>
    <property type="match status" value="1"/>
</dbReference>
<dbReference type="PANTHER" id="PTHR13298:SF11">
    <property type="entry name" value="RAPAMYCIN-INSENSITIVE COMPANION OF MTOR"/>
    <property type="match status" value="1"/>
</dbReference>
<dbReference type="Pfam" id="PF14664">
    <property type="entry name" value="RICTOR_N"/>
    <property type="match status" value="1"/>
</dbReference>
<feature type="region of interest" description="Disordered" evidence="2">
    <location>
        <begin position="1230"/>
        <end position="1295"/>
    </location>
</feature>
<feature type="compositionally biased region" description="Basic and acidic residues" evidence="2">
    <location>
        <begin position="1355"/>
        <end position="1371"/>
    </location>
</feature>
<feature type="compositionally biased region" description="Polar residues" evidence="2">
    <location>
        <begin position="1120"/>
        <end position="1132"/>
    </location>
</feature>
<dbReference type="Pfam" id="PF14666">
    <property type="entry name" value="RICTOR_M"/>
    <property type="match status" value="1"/>
</dbReference>
<proteinExistence type="inferred from homology"/>
<dbReference type="GO" id="GO:0043539">
    <property type="term" value="F:protein serine/threonine kinase activator activity"/>
    <property type="evidence" value="ECO:0007669"/>
    <property type="project" value="TreeGrafter"/>
</dbReference>
<dbReference type="InterPro" id="IPR016024">
    <property type="entry name" value="ARM-type_fold"/>
</dbReference>
<dbReference type="GO" id="GO:0038203">
    <property type="term" value="P:TORC2 signaling"/>
    <property type="evidence" value="ECO:0007669"/>
    <property type="project" value="TreeGrafter"/>
</dbReference>
<reference evidence="6" key="1">
    <citation type="journal article" date="2024" name="Gigascience">
        <title>Chromosome-level genome of the poultry shaft louse Menopon gallinae provides insight into the host-switching and adaptive evolution of parasitic lice.</title>
        <authorList>
            <person name="Xu Y."/>
            <person name="Ma L."/>
            <person name="Liu S."/>
            <person name="Liang Y."/>
            <person name="Liu Q."/>
            <person name="He Z."/>
            <person name="Tian L."/>
            <person name="Duan Y."/>
            <person name="Cai W."/>
            <person name="Li H."/>
            <person name="Song F."/>
        </authorList>
    </citation>
    <scope>NUCLEOTIDE SEQUENCE</scope>
    <source>
        <strain evidence="6">Cailab_2023a</strain>
    </source>
</reference>
<feature type="compositionally biased region" description="Basic residues" evidence="2">
    <location>
        <begin position="1281"/>
        <end position="1292"/>
    </location>
</feature>
<sequence length="1589" mass="179056">MAVVGWMLRDKPLRPGFSFNKSKKDEKDEDSVLLDASKDTRENAYEILSNICKKQGLTDVKRTAYLKALTRLIDESNKGNNVFFMNSEHILRCVKPGLLSNDTNVKAAAFRVIRYYISKPEDVIILNKLQIPNLIARSIDLALKNDMERIQAFRLALKILILNPKHFSAAVTRSLVSLANSISEIKDRMSYSCLAILCHLCVLNPELLIECYGQTALLRCTLEVSHSRINECLVGCLLFLMNKPDIRNKANIQLDYITSAYCEWEKKRPEKEPNDIFKISALSVLATLRSWTGVFQICQPNNISGIKAIVDILHLHRYELRKAILELLYQVFGLDHEVWTNEINVAVENVDPSKYQEAWSISHRFVVAEGKDILPHKIFYRPNLSEIHTALVVYTFLECGLLSALVEVIISTDAFLSIQAIILLGVILHLSYKLLPAEIIDLGPGLPTLVGYVSHGLPNQKSQALMAISTLCKIHEIYKKKPTPNSLFLQQLLSYSNWYKNKELQGKPEGSRMQNAKNRKGLKLEVKDVNEHINESNVLTVSDPKKWNWDHIETSLKNPGESFVRLEEAHHKNYIKKLIHFYKPSSGEYSMIEYSNKTKERDVFTTTSFYLIDFLLQAEEGETDMLLNDFLSDLSKELSEIVTSESLYKILLNPHHIINTMSQHYFLMVGHLSSTHKGIRALNKSLILQTLLEIVGSCRHEYYIKLIVSSLNYNNSGVTRIILSKAINSPVDNVRIYATDLLLILARIDVHNFSKWGVDLLVAQMYDENKTVAAASINILHELCYDKVYLESLLNTRPSLLHLGDKGNLLLIRFLSTHSGFILLSKANFIEPELLKWEKEFNYRYVSIIEGDLHDSLTLHQRNEDGRYSKRITYAKYKVKDVFVYPHLYGELSKHEKGFQALVENGHIFKMAQNLQNCACYSDLDILELKSSLWGLSNMSTSKLGFQFLDKESLFQVIVNIAQNCPVLTVRATAFYCICLISTTIAGANALAKYGWYSVRHNRSEKWPIIDQDFLLMDELTGLKPKEEESMSIPTSVPYDSDEADSISLEAQKFAFESNSMRNEKTVTLPVGSLPSYRPPEKKDSDNGDDRSKSSGIPVSKRCHQRSYSDTYFKNKRNSSDNTSYDGNSEGTQKFSLQDAIGLATLRSLYSNRRPVINKVSSELKDTGTRKAFSSQGESSNSPPSSLGSLPPMMPVSSYRTLTNKFNLAYKGISLPKALAQFFIITQDSTTDRKEDKKVQKREKKRRSHSFSEMEQVKEIEEEFAESSTPSDISDDDSKCGKKGHGDRRNRHNAGTCIGCCTKVMREKRQRKISSGSGRYRTDTESSFGNGNEATGTPSSGRGKTLSESSSQGKPTDDIPKSDTSSLKEEIGEISSSGKFEDVRIMPSRSENATRAKVRRDILKHIIRMLNPVMVKSAKDALLQLKQSYPSAFRDVCLYSNVCNILSSSTCRFASRHFIQELFNDVVYGVVYDDAASVLQQYATSSSQSGAAQTDSLPSASATSSPPGGESPGDSRQKCDRVLPPKTVVANPPSDNAKNLSTLFENVPITQFTSFNRECTRGPCFMDILQNSSSQVQFNFNSGDGVHNT</sequence>
<protein>
    <recommendedName>
        <fullName evidence="7">Rapamycin-insensitive companion of mTOR</fullName>
    </recommendedName>
</protein>
<feature type="region of interest" description="Disordered" evidence="2">
    <location>
        <begin position="1308"/>
        <end position="1375"/>
    </location>
</feature>
<dbReference type="InterPro" id="IPR029452">
    <property type="entry name" value="RICTOR_V"/>
</dbReference>
<dbReference type="SMART" id="SM01303">
    <property type="entry name" value="RasGEF_N_2"/>
    <property type="match status" value="1"/>
</dbReference>
<evidence type="ECO:0008006" key="7">
    <source>
        <dbReference type="Google" id="ProtNLM"/>
    </source>
</evidence>
<dbReference type="InterPro" id="IPR028267">
    <property type="entry name" value="Pianissimo_N"/>
</dbReference>
<accession>A0AAW2I567</accession>
<dbReference type="InterPro" id="IPR029451">
    <property type="entry name" value="RICTOR_M"/>
</dbReference>
<evidence type="ECO:0000313" key="6">
    <source>
        <dbReference type="EMBL" id="KAL0277081.1"/>
    </source>
</evidence>
<dbReference type="SUPFAM" id="SSF48371">
    <property type="entry name" value="ARM repeat"/>
    <property type="match status" value="1"/>
</dbReference>
<feature type="region of interest" description="Disordered" evidence="2">
    <location>
        <begin position="1489"/>
        <end position="1520"/>
    </location>
</feature>
<evidence type="ECO:0000259" key="3">
    <source>
        <dbReference type="SMART" id="SM01307"/>
    </source>
</evidence>
<dbReference type="InterPro" id="IPR028268">
    <property type="entry name" value="Pianissimo_fam"/>
</dbReference>
<dbReference type="SMART" id="SM01310">
    <property type="entry name" value="RICTOR_V"/>
    <property type="match status" value="1"/>
</dbReference>
<feature type="domain" description="Rapamycin-insensitive companion of mTOR" evidence="5">
    <location>
        <begin position="926"/>
        <end position="998"/>
    </location>
</feature>
<feature type="compositionally biased region" description="Polar residues" evidence="2">
    <location>
        <begin position="1325"/>
        <end position="1354"/>
    </location>
</feature>
<evidence type="ECO:0000259" key="5">
    <source>
        <dbReference type="SMART" id="SM01310"/>
    </source>
</evidence>
<gene>
    <name evidence="6" type="ORF">PYX00_004486</name>
</gene>
<evidence type="ECO:0000256" key="1">
    <source>
        <dbReference type="ARBA" id="ARBA00008878"/>
    </source>
</evidence>
<feature type="compositionally biased region" description="Low complexity" evidence="2">
    <location>
        <begin position="1174"/>
        <end position="1192"/>
    </location>
</feature>
<comment type="similarity">
    <text evidence="1">Belongs to the RICTOR family.</text>
</comment>
<feature type="compositionally biased region" description="Basic and acidic residues" evidence="2">
    <location>
        <begin position="1079"/>
        <end position="1093"/>
    </location>
</feature>
<dbReference type="InterPro" id="IPR011989">
    <property type="entry name" value="ARM-like"/>
</dbReference>
<feature type="domain" description="Rapamycin-insensitive companion of mTOR middle" evidence="3">
    <location>
        <begin position="524"/>
        <end position="748"/>
    </location>
</feature>
<dbReference type="SMART" id="SM01307">
    <property type="entry name" value="RICTOR_M"/>
    <property type="match status" value="1"/>
</dbReference>
<name>A0AAW2I567_9NEOP</name>
<evidence type="ECO:0000256" key="2">
    <source>
        <dbReference type="SAM" id="MobiDB-lite"/>
    </source>
</evidence>